<proteinExistence type="predicted"/>
<dbReference type="Proteomes" id="UP000709295">
    <property type="component" value="Unassembled WGS sequence"/>
</dbReference>
<organism evidence="1 2">
    <name type="scientific">Phytophthora aleatoria</name>
    <dbReference type="NCBI Taxonomy" id="2496075"/>
    <lineage>
        <taxon>Eukaryota</taxon>
        <taxon>Sar</taxon>
        <taxon>Stramenopiles</taxon>
        <taxon>Oomycota</taxon>
        <taxon>Peronosporomycetes</taxon>
        <taxon>Peronosporales</taxon>
        <taxon>Peronosporaceae</taxon>
        <taxon>Phytophthora</taxon>
    </lineage>
</organism>
<reference evidence="1" key="1">
    <citation type="submission" date="2021-01" db="EMBL/GenBank/DDBJ databases">
        <title>Phytophthora aleatoria, a newly-described species from Pinus radiata is distinct from Phytophthora cactorum isolates based on comparative genomics.</title>
        <authorList>
            <person name="Mcdougal R."/>
            <person name="Panda P."/>
            <person name="Williams N."/>
            <person name="Studholme D.J."/>
        </authorList>
    </citation>
    <scope>NUCLEOTIDE SEQUENCE</scope>
    <source>
        <strain evidence="1">NZFS 4037</strain>
    </source>
</reference>
<evidence type="ECO:0000313" key="2">
    <source>
        <dbReference type="Proteomes" id="UP000709295"/>
    </source>
</evidence>
<evidence type="ECO:0000313" key="1">
    <source>
        <dbReference type="EMBL" id="KAG6944433.1"/>
    </source>
</evidence>
<gene>
    <name evidence="1" type="ORF">JG688_00017072</name>
</gene>
<dbReference type="EMBL" id="JAENGY010002366">
    <property type="protein sequence ID" value="KAG6944433.1"/>
    <property type="molecule type" value="Genomic_DNA"/>
</dbReference>
<accession>A0A8J5IR53</accession>
<comment type="caution">
    <text evidence="1">The sequence shown here is derived from an EMBL/GenBank/DDBJ whole genome shotgun (WGS) entry which is preliminary data.</text>
</comment>
<protein>
    <submittedName>
        <fullName evidence="1">Uncharacterized protein</fullName>
    </submittedName>
</protein>
<keyword evidence="2" id="KW-1185">Reference proteome</keyword>
<sequence>MASDEAAIVADNVVSERFGQDYTSGDMDQPVVSKTAVLKDVVGLDLSVTNAAVDAMIDMMPSPHDNSQEPSVVEVRREEDTITEWDQNGDMIAAAFPSLFMRGGKSLPQQKLGRLANSDDFRSVLLKAKADPDSLKAKRVNGYLLRILSLIGGSIHFSPFERSATRPTLRGLRARYGDAQHWVTVAPPEHHSLELHRIAMLQHNKCWNQSDDLFHRKECDNQNLPIWGTRHAECVKYIPCTIRTSLRSMRPENT</sequence>
<dbReference type="AlphaFoldDB" id="A0A8J5IR53"/>
<name>A0A8J5IR53_9STRA</name>